<dbReference type="Proteomes" id="UP000216004">
    <property type="component" value="Unassembled WGS sequence"/>
</dbReference>
<organism evidence="2 3">
    <name type="scientific">Bombiscardovia coagulans</name>
    <dbReference type="NCBI Taxonomy" id="686666"/>
    <lineage>
        <taxon>Bacteria</taxon>
        <taxon>Bacillati</taxon>
        <taxon>Actinomycetota</taxon>
        <taxon>Actinomycetes</taxon>
        <taxon>Bifidobacteriales</taxon>
        <taxon>Bifidobacteriaceae</taxon>
        <taxon>Bombiscardovia</taxon>
    </lineage>
</organism>
<dbReference type="SUPFAM" id="SSF53474">
    <property type="entry name" value="alpha/beta-Hydrolases"/>
    <property type="match status" value="1"/>
</dbReference>
<sequence>MLRHFAHIHLLVGWFPALIFGITIIGLAALILAQCSKSQRKKLRLALLVAILSGAFGLLAAWLVSDVFMLFEVSLGWMVIFAVAAGFTAMGFVVTTLITHHGWKRFLASAMAVMVILATALRIDMIYGEFTTIGSIFSVSAYPRLHHNDVQPASMNVKEWRNLAQEGKLPAYPKRGKVFSANINNTRSHFEARPADIYLPPAALSEKPPALPVFVMLAGQPGSPDRLFTAAGIESMMNAYAEKHHGLAPIVVSPDQNGASNHNSLCVDSPVYGNAETYLTQDVPTWITSHLPVAESSDMWAVGGFSQGGTCSTQLGARHPDIYGNMLPADGEIGPSQGSRESMIKNYFHGNEQAFREQEPIYAIEQHAPSKQTLFAGSGGKDSVSISNMTAIGQAAKRAGMDVKLVVSQGNGHDWHAVNACWEPALDWLGERMGLGDMGKPISNYPNISEIALE</sequence>
<dbReference type="Pfam" id="PF00756">
    <property type="entry name" value="Esterase"/>
    <property type="match status" value="1"/>
</dbReference>
<dbReference type="GO" id="GO:0016747">
    <property type="term" value="F:acyltransferase activity, transferring groups other than amino-acyl groups"/>
    <property type="evidence" value="ECO:0007669"/>
    <property type="project" value="TreeGrafter"/>
</dbReference>
<feature type="transmembrane region" description="Helical" evidence="1">
    <location>
        <begin position="76"/>
        <end position="99"/>
    </location>
</feature>
<evidence type="ECO:0000256" key="1">
    <source>
        <dbReference type="SAM" id="Phobius"/>
    </source>
</evidence>
<feature type="transmembrane region" description="Helical" evidence="1">
    <location>
        <begin position="106"/>
        <end position="127"/>
    </location>
</feature>
<name>A0A261ETK7_9BIFI</name>
<dbReference type="PANTHER" id="PTHR48098:SF1">
    <property type="entry name" value="DIACYLGLYCEROL ACYLTRANSFERASE_MYCOLYLTRANSFERASE AG85A"/>
    <property type="match status" value="1"/>
</dbReference>
<dbReference type="OrthoDB" id="3723842at2"/>
<evidence type="ECO:0000313" key="2">
    <source>
        <dbReference type="EMBL" id="OZG50188.1"/>
    </source>
</evidence>
<dbReference type="AlphaFoldDB" id="A0A261ETK7"/>
<keyword evidence="3" id="KW-1185">Reference proteome</keyword>
<protein>
    <submittedName>
        <fullName evidence="2">Esterase</fullName>
    </submittedName>
</protein>
<dbReference type="InterPro" id="IPR000801">
    <property type="entry name" value="Esterase-like"/>
</dbReference>
<keyword evidence="1" id="KW-0472">Membrane</keyword>
<dbReference type="EMBL" id="MWWS01000004">
    <property type="protein sequence ID" value="OZG50188.1"/>
    <property type="molecule type" value="Genomic_DNA"/>
</dbReference>
<reference evidence="2 3" key="1">
    <citation type="journal article" date="2017" name="BMC Genomics">
        <title>Comparative genomic and phylogenomic analyses of the Bifidobacteriaceae family.</title>
        <authorList>
            <person name="Lugli G.A."/>
            <person name="Milani C."/>
            <person name="Turroni F."/>
            <person name="Duranti S."/>
            <person name="Mancabelli L."/>
            <person name="Mangifesta M."/>
            <person name="Ferrario C."/>
            <person name="Modesto M."/>
            <person name="Mattarelli P."/>
            <person name="Jiri K."/>
            <person name="van Sinderen D."/>
            <person name="Ventura M."/>
        </authorList>
    </citation>
    <scope>NUCLEOTIDE SEQUENCE [LARGE SCALE GENOMIC DNA]</scope>
    <source>
        <strain evidence="2 3">DSM 22924</strain>
    </source>
</reference>
<keyword evidence="1" id="KW-1133">Transmembrane helix</keyword>
<feature type="transmembrane region" description="Helical" evidence="1">
    <location>
        <begin position="12"/>
        <end position="33"/>
    </location>
</feature>
<proteinExistence type="predicted"/>
<dbReference type="RefSeq" id="WP_094722700.1">
    <property type="nucleotide sequence ID" value="NZ_MWWS01000004.1"/>
</dbReference>
<feature type="transmembrane region" description="Helical" evidence="1">
    <location>
        <begin position="45"/>
        <end position="64"/>
    </location>
</feature>
<accession>A0A261ETK7</accession>
<comment type="caution">
    <text evidence="2">The sequence shown here is derived from an EMBL/GenBank/DDBJ whole genome shotgun (WGS) entry which is preliminary data.</text>
</comment>
<dbReference type="InterPro" id="IPR050583">
    <property type="entry name" value="Mycobacterial_A85_antigen"/>
</dbReference>
<keyword evidence="1" id="KW-0812">Transmembrane</keyword>
<dbReference type="Gene3D" id="3.40.50.1820">
    <property type="entry name" value="alpha/beta hydrolase"/>
    <property type="match status" value="1"/>
</dbReference>
<gene>
    <name evidence="2" type="ORF">BOCO_0705</name>
</gene>
<dbReference type="InterPro" id="IPR029058">
    <property type="entry name" value="AB_hydrolase_fold"/>
</dbReference>
<dbReference type="PANTHER" id="PTHR48098">
    <property type="entry name" value="ENTEROCHELIN ESTERASE-RELATED"/>
    <property type="match status" value="1"/>
</dbReference>
<evidence type="ECO:0000313" key="3">
    <source>
        <dbReference type="Proteomes" id="UP000216004"/>
    </source>
</evidence>